<dbReference type="PANTHER" id="PTHR28055:SF1">
    <property type="entry name" value="ALTERED INHERITANCE OF MITOCHONDRIA PROTEIN 41, MITOCHONDRIAL"/>
    <property type="match status" value="1"/>
</dbReference>
<sequence>MPISEIKQRIDAAVKDAMRARDKQRLGVLRLTMAEFKRIEVDERIELDDERVLAVLDKMTKQRIDSLTQFENAGRDDLASQEAFEIALIKEFLPEPLTEAEITRLIDAAMETAGASSMQAMGQVMALLRPQMQGRADIGKVSGLVKSRLS</sequence>
<dbReference type="InterPro" id="IPR042184">
    <property type="entry name" value="YqeY/Aim41_N"/>
</dbReference>
<dbReference type="GO" id="GO:0016884">
    <property type="term" value="F:carbon-nitrogen ligase activity, with glutamine as amido-N-donor"/>
    <property type="evidence" value="ECO:0007669"/>
    <property type="project" value="InterPro"/>
</dbReference>
<dbReference type="InterPro" id="IPR023168">
    <property type="entry name" value="GatB_Yqey_C_2"/>
</dbReference>
<dbReference type="SUPFAM" id="SSF89095">
    <property type="entry name" value="GatB/YqeY motif"/>
    <property type="match status" value="1"/>
</dbReference>
<dbReference type="EMBL" id="JABMOJ010000407">
    <property type="protein sequence ID" value="NQV65836.1"/>
    <property type="molecule type" value="Genomic_DNA"/>
</dbReference>
<dbReference type="Proteomes" id="UP000754644">
    <property type="component" value="Unassembled WGS sequence"/>
</dbReference>
<name>A0A973AAJ4_9GAMM</name>
<reference evidence="1" key="1">
    <citation type="submission" date="2020-05" db="EMBL/GenBank/DDBJ databases">
        <title>Sulfur intermediates as new biogeochemical hubs in an aquatic model microbial ecosystem.</title>
        <authorList>
            <person name="Vigneron A."/>
        </authorList>
    </citation>
    <scope>NUCLEOTIDE SEQUENCE</scope>
    <source>
        <strain evidence="1">Bin.250</strain>
    </source>
</reference>
<organism evidence="1 2">
    <name type="scientific">SAR86 cluster bacterium</name>
    <dbReference type="NCBI Taxonomy" id="2030880"/>
    <lineage>
        <taxon>Bacteria</taxon>
        <taxon>Pseudomonadati</taxon>
        <taxon>Pseudomonadota</taxon>
        <taxon>Gammaproteobacteria</taxon>
        <taxon>SAR86 cluster</taxon>
    </lineage>
</organism>
<dbReference type="Gene3D" id="1.10.10.410">
    <property type="match status" value="1"/>
</dbReference>
<dbReference type="PANTHER" id="PTHR28055">
    <property type="entry name" value="ALTERED INHERITANCE OF MITOCHONDRIA PROTEIN 41, MITOCHONDRIAL"/>
    <property type="match status" value="1"/>
</dbReference>
<protein>
    <submittedName>
        <fullName evidence="1">GatB/YqeY domain-containing protein</fullName>
    </submittedName>
</protein>
<accession>A0A973AAJ4</accession>
<proteinExistence type="predicted"/>
<gene>
    <name evidence="1" type="ORF">HQ497_10780</name>
</gene>
<dbReference type="AlphaFoldDB" id="A0A973AAJ4"/>
<dbReference type="InterPro" id="IPR003789">
    <property type="entry name" value="Asn/Gln_tRNA_amidoTrase-B-like"/>
</dbReference>
<evidence type="ECO:0000313" key="2">
    <source>
        <dbReference type="Proteomes" id="UP000754644"/>
    </source>
</evidence>
<dbReference type="InterPro" id="IPR019004">
    <property type="entry name" value="YqeY/Aim41"/>
</dbReference>
<comment type="caution">
    <text evidence="1">The sequence shown here is derived from an EMBL/GenBank/DDBJ whole genome shotgun (WGS) entry which is preliminary data.</text>
</comment>
<evidence type="ECO:0000313" key="1">
    <source>
        <dbReference type="EMBL" id="NQV65836.1"/>
    </source>
</evidence>
<dbReference type="Gene3D" id="1.10.1510.10">
    <property type="entry name" value="Uncharacterised protein YqeY/AIM41 PF09424, N-terminal domain"/>
    <property type="match status" value="1"/>
</dbReference>
<dbReference type="Pfam" id="PF09424">
    <property type="entry name" value="YqeY"/>
    <property type="match status" value="1"/>
</dbReference>